<comment type="caution">
    <text evidence="1">The sequence shown here is derived from an EMBL/GenBank/DDBJ whole genome shotgun (WGS) entry which is preliminary data.</text>
</comment>
<dbReference type="AlphaFoldDB" id="X1HFZ8"/>
<feature type="non-terminal residue" evidence="1">
    <location>
        <position position="1"/>
    </location>
</feature>
<reference evidence="1" key="1">
    <citation type="journal article" date="2014" name="Front. Microbiol.">
        <title>High frequency of phylogenetically diverse reductive dehalogenase-homologous genes in deep subseafloor sedimentary metagenomes.</title>
        <authorList>
            <person name="Kawai M."/>
            <person name="Futagami T."/>
            <person name="Toyoda A."/>
            <person name="Takaki Y."/>
            <person name="Nishi S."/>
            <person name="Hori S."/>
            <person name="Arai W."/>
            <person name="Tsubouchi T."/>
            <person name="Morono Y."/>
            <person name="Uchiyama I."/>
            <person name="Ito T."/>
            <person name="Fujiyama A."/>
            <person name="Inagaki F."/>
            <person name="Takami H."/>
        </authorList>
    </citation>
    <scope>NUCLEOTIDE SEQUENCE</scope>
    <source>
        <strain evidence="1">Expedition CK06-06</strain>
    </source>
</reference>
<proteinExistence type="predicted"/>
<evidence type="ECO:0000313" key="1">
    <source>
        <dbReference type="EMBL" id="GAH44238.1"/>
    </source>
</evidence>
<name>X1HFZ8_9ZZZZ</name>
<sequence length="33" mass="3613">IGSSTVTNVLSGRYKENDFIIKSSAEIDKNVNL</sequence>
<protein>
    <submittedName>
        <fullName evidence="1">Uncharacterized protein</fullName>
    </submittedName>
</protein>
<dbReference type="EMBL" id="BARU01007343">
    <property type="protein sequence ID" value="GAH44238.1"/>
    <property type="molecule type" value="Genomic_DNA"/>
</dbReference>
<accession>X1HFZ8</accession>
<gene>
    <name evidence="1" type="ORF">S03H2_14473</name>
</gene>
<organism evidence="1">
    <name type="scientific">marine sediment metagenome</name>
    <dbReference type="NCBI Taxonomy" id="412755"/>
    <lineage>
        <taxon>unclassified sequences</taxon>
        <taxon>metagenomes</taxon>
        <taxon>ecological metagenomes</taxon>
    </lineage>
</organism>